<evidence type="ECO:0000256" key="6">
    <source>
        <dbReference type="ARBA" id="ARBA00022989"/>
    </source>
</evidence>
<feature type="transmembrane region" description="Helical" evidence="9">
    <location>
        <begin position="456"/>
        <end position="480"/>
    </location>
</feature>
<evidence type="ECO:0000256" key="2">
    <source>
        <dbReference type="ARBA" id="ARBA00022614"/>
    </source>
</evidence>
<reference evidence="10 11" key="1">
    <citation type="journal article" date="2020" name="bioRxiv">
        <title>Sequence and annotation of 42 cannabis genomes reveals extensive copy number variation in cannabinoid synthesis and pathogen resistance genes.</title>
        <authorList>
            <person name="Mckernan K.J."/>
            <person name="Helbert Y."/>
            <person name="Kane L.T."/>
            <person name="Ebling H."/>
            <person name="Zhang L."/>
            <person name="Liu B."/>
            <person name="Eaton Z."/>
            <person name="Mclaughlin S."/>
            <person name="Kingan S."/>
            <person name="Baybayan P."/>
            <person name="Concepcion G."/>
            <person name="Jordan M."/>
            <person name="Riva A."/>
            <person name="Barbazuk W."/>
            <person name="Harkins T."/>
        </authorList>
    </citation>
    <scope>NUCLEOTIDE SEQUENCE [LARGE SCALE GENOMIC DNA]</scope>
    <source>
        <strain evidence="11">cv. Jamaican Lion 4</strain>
        <tissue evidence="10">Leaf</tissue>
    </source>
</reference>
<keyword evidence="4" id="KW-0732">Signal</keyword>
<dbReference type="AlphaFoldDB" id="A0A7J6G0I2"/>
<dbReference type="FunFam" id="3.80.10.10:FF:000041">
    <property type="entry name" value="LRR receptor-like serine/threonine-protein kinase ERECTA"/>
    <property type="match status" value="1"/>
</dbReference>
<organism evidence="10 11">
    <name type="scientific">Cannabis sativa</name>
    <name type="common">Hemp</name>
    <name type="synonym">Marijuana</name>
    <dbReference type="NCBI Taxonomy" id="3483"/>
    <lineage>
        <taxon>Eukaryota</taxon>
        <taxon>Viridiplantae</taxon>
        <taxon>Streptophyta</taxon>
        <taxon>Embryophyta</taxon>
        <taxon>Tracheophyta</taxon>
        <taxon>Spermatophyta</taxon>
        <taxon>Magnoliopsida</taxon>
        <taxon>eudicotyledons</taxon>
        <taxon>Gunneridae</taxon>
        <taxon>Pentapetalae</taxon>
        <taxon>rosids</taxon>
        <taxon>fabids</taxon>
        <taxon>Rosales</taxon>
        <taxon>Cannabaceae</taxon>
        <taxon>Cannabis</taxon>
    </lineage>
</organism>
<evidence type="ECO:0000313" key="10">
    <source>
        <dbReference type="EMBL" id="KAF4376272.1"/>
    </source>
</evidence>
<keyword evidence="7 9" id="KW-0472">Membrane</keyword>
<keyword evidence="8" id="KW-0325">Glycoprotein</keyword>
<dbReference type="PANTHER" id="PTHR48065">
    <property type="entry name" value="OS10G0469600 PROTEIN"/>
    <property type="match status" value="1"/>
</dbReference>
<dbReference type="InterPro" id="IPR001611">
    <property type="entry name" value="Leu-rich_rpt"/>
</dbReference>
<gene>
    <name evidence="10" type="ORF">G4B88_008404</name>
</gene>
<dbReference type="InterPro" id="IPR003591">
    <property type="entry name" value="Leu-rich_rpt_typical-subtyp"/>
</dbReference>
<evidence type="ECO:0000256" key="1">
    <source>
        <dbReference type="ARBA" id="ARBA00004167"/>
    </source>
</evidence>
<protein>
    <submittedName>
        <fullName evidence="10">Uncharacterized protein</fullName>
    </submittedName>
</protein>
<dbReference type="Proteomes" id="UP000583929">
    <property type="component" value="Unassembled WGS sequence"/>
</dbReference>
<keyword evidence="3 9" id="KW-0812">Transmembrane</keyword>
<evidence type="ECO:0000256" key="3">
    <source>
        <dbReference type="ARBA" id="ARBA00022692"/>
    </source>
</evidence>
<keyword evidence="2" id="KW-0433">Leucine-rich repeat</keyword>
<dbReference type="Pfam" id="PF13855">
    <property type="entry name" value="LRR_8"/>
    <property type="match status" value="1"/>
</dbReference>
<evidence type="ECO:0000256" key="5">
    <source>
        <dbReference type="ARBA" id="ARBA00022737"/>
    </source>
</evidence>
<comment type="caution">
    <text evidence="10">The sequence shown here is derived from an EMBL/GenBank/DDBJ whole genome shotgun (WGS) entry which is preliminary data.</text>
</comment>
<comment type="subcellular location">
    <subcellularLocation>
        <location evidence="1">Membrane</location>
        <topology evidence="1">Single-pass membrane protein</topology>
    </subcellularLocation>
</comment>
<dbReference type="FunFam" id="3.80.10.10:FF:000095">
    <property type="entry name" value="LRR receptor-like serine/threonine-protein kinase GSO1"/>
    <property type="match status" value="1"/>
</dbReference>
<accession>A0A7J6G0I2</accession>
<dbReference type="SUPFAM" id="SSF52058">
    <property type="entry name" value="L domain-like"/>
    <property type="match status" value="1"/>
</dbReference>
<proteinExistence type="predicted"/>
<evidence type="ECO:0000256" key="7">
    <source>
        <dbReference type="ARBA" id="ARBA00023136"/>
    </source>
</evidence>
<evidence type="ECO:0000313" key="11">
    <source>
        <dbReference type="Proteomes" id="UP000583929"/>
    </source>
</evidence>
<dbReference type="Pfam" id="PF00560">
    <property type="entry name" value="LRR_1"/>
    <property type="match status" value="5"/>
</dbReference>
<dbReference type="PRINTS" id="PR00019">
    <property type="entry name" value="LEURICHRPT"/>
</dbReference>
<sequence>MTKLEELHLGSVDLSSPLPKSIANLSSLISLSLKHSNLYGEFPQNIFHLRNIQVIDVSSNDNLRGFLPINFSSYSKLKSLNLHSSSFSGRLTHSISNLMFLSNLDLSGCAFSGTIPSTLFIMPSLQFLGLRENQFTGPLTIPSSLKNLSCLSSLDVGDNNFNGQIPSILFQIPKFPKFLKTQNELEYLDLSSKKIKGKVPKWFFTIGAETLHSLNMSTNFIIRWEEVLKMLSQKGEINPLFCNITSLIVLDLSNNNFNGEILPCLDSISSLQWLKLSNNKFEGSIPLSLGNLTQLSYLDLSKNRLSERIPQLGNSSMFCTLSNLGVLDVSNNQLIGSIPQCLGSFSQHLQVNNFEGHIPQSVENMIQLESLDLSNNKLSRRIPQELGNLTLLAYLNLSNNQLTGMIPQGTQMSTFSKSLFNGNVELCGLSLSECEDSSDEMPSTTLDHESEFWSGFGWKAVAIGYACSFLGGVLGGYLFISKK</sequence>
<dbReference type="SUPFAM" id="SSF52047">
    <property type="entry name" value="RNI-like"/>
    <property type="match status" value="1"/>
</dbReference>
<keyword evidence="5" id="KW-0677">Repeat</keyword>
<dbReference type="PROSITE" id="PS51450">
    <property type="entry name" value="LRR"/>
    <property type="match status" value="2"/>
</dbReference>
<dbReference type="Gene3D" id="3.80.10.10">
    <property type="entry name" value="Ribonuclease Inhibitor"/>
    <property type="match status" value="2"/>
</dbReference>
<keyword evidence="6 9" id="KW-1133">Transmembrane helix</keyword>
<evidence type="ECO:0000256" key="9">
    <source>
        <dbReference type="SAM" id="Phobius"/>
    </source>
</evidence>
<dbReference type="GO" id="GO:0016020">
    <property type="term" value="C:membrane"/>
    <property type="evidence" value="ECO:0007669"/>
    <property type="project" value="UniProtKB-SubCell"/>
</dbReference>
<dbReference type="EMBL" id="JAATIQ010000155">
    <property type="protein sequence ID" value="KAF4376272.1"/>
    <property type="molecule type" value="Genomic_DNA"/>
</dbReference>
<dbReference type="InterPro" id="IPR032675">
    <property type="entry name" value="LRR_dom_sf"/>
</dbReference>
<evidence type="ECO:0000256" key="4">
    <source>
        <dbReference type="ARBA" id="ARBA00022729"/>
    </source>
</evidence>
<dbReference type="PANTHER" id="PTHR48065:SF11">
    <property type="entry name" value="OS11G0213300 PROTEIN"/>
    <property type="match status" value="1"/>
</dbReference>
<dbReference type="SMART" id="SM00369">
    <property type="entry name" value="LRR_TYP"/>
    <property type="match status" value="6"/>
</dbReference>
<keyword evidence="11" id="KW-1185">Reference proteome</keyword>
<evidence type="ECO:0000256" key="8">
    <source>
        <dbReference type="ARBA" id="ARBA00023180"/>
    </source>
</evidence>
<name>A0A7J6G0I2_CANSA</name>